<proteinExistence type="predicted"/>
<comment type="caution">
    <text evidence="2">The sequence shown here is derived from an EMBL/GenBank/DDBJ whole genome shotgun (WGS) entry which is preliminary data.</text>
</comment>
<evidence type="ECO:0000256" key="1">
    <source>
        <dbReference type="SAM" id="Phobius"/>
    </source>
</evidence>
<keyword evidence="1" id="KW-0812">Transmembrane</keyword>
<evidence type="ECO:0000313" key="3">
    <source>
        <dbReference type="Proteomes" id="UP000228561"/>
    </source>
</evidence>
<dbReference type="AlphaFoldDB" id="A0A2M7B9S1"/>
<dbReference type="EMBL" id="PEVG01000002">
    <property type="protein sequence ID" value="PIU99865.1"/>
    <property type="molecule type" value="Genomic_DNA"/>
</dbReference>
<keyword evidence="1" id="KW-0472">Membrane</keyword>
<evidence type="ECO:0000313" key="2">
    <source>
        <dbReference type="EMBL" id="PIU99865.1"/>
    </source>
</evidence>
<protein>
    <submittedName>
        <fullName evidence="2">Uncharacterized protein</fullName>
    </submittedName>
</protein>
<feature type="transmembrane region" description="Helical" evidence="1">
    <location>
        <begin position="73"/>
        <end position="90"/>
    </location>
</feature>
<accession>A0A2M7B9S1</accession>
<gene>
    <name evidence="2" type="ORF">COS58_00440</name>
</gene>
<organism evidence="2 3">
    <name type="scientific">Candidatus Tagabacteria bacterium CG03_land_8_20_14_0_80_41_22</name>
    <dbReference type="NCBI Taxonomy" id="1975020"/>
    <lineage>
        <taxon>Bacteria</taxon>
        <taxon>Candidatus Tagaibacteriota</taxon>
    </lineage>
</organism>
<keyword evidence="1" id="KW-1133">Transmembrane helix</keyword>
<dbReference type="Proteomes" id="UP000228561">
    <property type="component" value="Unassembled WGS sequence"/>
</dbReference>
<reference evidence="3" key="1">
    <citation type="submission" date="2017-09" db="EMBL/GenBank/DDBJ databases">
        <title>Depth-based differentiation of microbial function through sediment-hosted aquifers and enrichment of novel symbionts in the deep terrestrial subsurface.</title>
        <authorList>
            <person name="Probst A.J."/>
            <person name="Ladd B."/>
            <person name="Jarett J.K."/>
            <person name="Geller-Mcgrath D.E."/>
            <person name="Sieber C.M.K."/>
            <person name="Emerson J.B."/>
            <person name="Anantharaman K."/>
            <person name="Thomas B.C."/>
            <person name="Malmstrom R."/>
            <person name="Stieglmeier M."/>
            <person name="Klingl A."/>
            <person name="Woyke T."/>
            <person name="Ryan C.M."/>
            <person name="Banfield J.F."/>
        </authorList>
    </citation>
    <scope>NUCLEOTIDE SEQUENCE [LARGE SCALE GENOMIC DNA]</scope>
</reference>
<sequence>MPCLIALVVLAVLSIFSLKYRILAKEAFECVFRRITLRPCQAGFDQKLKTGVSSWFLKKNERIGGFVFRRFEILSWIFVIVFSITTFYVGRGVYFYATYGSCTPQNPQNCVINQLIPAGATSSQAGFPPCEEYNATPKK</sequence>
<name>A0A2M7B9S1_9BACT</name>